<protein>
    <recommendedName>
        <fullName evidence="1">Reverse transcriptase Ty1/copia-type domain-containing protein</fullName>
    </recommendedName>
</protein>
<dbReference type="OrthoDB" id="3562262at2759"/>
<reference evidence="2 3" key="1">
    <citation type="submission" date="2017-10" db="EMBL/GenBank/DDBJ databases">
        <title>Development of genomic resources for the powdery mildew, Erysiphe pulchra.</title>
        <authorList>
            <person name="Wadl P.A."/>
            <person name="Mack B.M."/>
            <person name="Moore G."/>
            <person name="Beltz S.B."/>
        </authorList>
    </citation>
    <scope>NUCLEOTIDE SEQUENCE [LARGE SCALE GENOMIC DNA]</scope>
    <source>
        <strain evidence="2">Cflorida</strain>
    </source>
</reference>
<gene>
    <name evidence="2" type="ORF">EPUL_000613</name>
</gene>
<evidence type="ECO:0000259" key="1">
    <source>
        <dbReference type="Pfam" id="PF07727"/>
    </source>
</evidence>
<dbReference type="EMBL" id="PEDP01000015">
    <property type="protein sequence ID" value="POS88265.1"/>
    <property type="molecule type" value="Genomic_DNA"/>
</dbReference>
<comment type="caution">
    <text evidence="2">The sequence shown here is derived from an EMBL/GenBank/DDBJ whole genome shotgun (WGS) entry which is preliminary data.</text>
</comment>
<dbReference type="Gene3D" id="3.30.420.10">
    <property type="entry name" value="Ribonuclease H-like superfamily/Ribonuclease H"/>
    <property type="match status" value="1"/>
</dbReference>
<dbReference type="InterPro" id="IPR013103">
    <property type="entry name" value="RVT_2"/>
</dbReference>
<dbReference type="InterPro" id="IPR036397">
    <property type="entry name" value="RNaseH_sf"/>
</dbReference>
<dbReference type="AlphaFoldDB" id="A0A2S4Q1T3"/>
<organism evidence="2 3">
    <name type="scientific">Erysiphe pulchra</name>
    <dbReference type="NCBI Taxonomy" id="225359"/>
    <lineage>
        <taxon>Eukaryota</taxon>
        <taxon>Fungi</taxon>
        <taxon>Dikarya</taxon>
        <taxon>Ascomycota</taxon>
        <taxon>Pezizomycotina</taxon>
        <taxon>Leotiomycetes</taxon>
        <taxon>Erysiphales</taxon>
        <taxon>Erysiphaceae</taxon>
        <taxon>Erysiphe</taxon>
    </lineage>
</organism>
<evidence type="ECO:0000313" key="3">
    <source>
        <dbReference type="Proteomes" id="UP000237438"/>
    </source>
</evidence>
<sequence length="687" mass="77783">MKLSGYRYGSMVDTPLNSKMWVYREGNSTGRAGWQGPYPLLFVTKSRTILKLPSGPAVFPTTHVNRYYEEVSKQDQSNYEDTFEEIVSDCKEVDADKKLKVPDNHPHPKKRQLYPKPDECRSSARIRRPTMKAIESQSQKFFLCTKNIQLCINLISEGKDTFEASRQKELLGLLELDVFEAVPVASIPEGKRIYGSRFVDEIKMPGTPKAYPKSRLVVQAFKDSGIEQVLTQSSTLQRVSQRILLSFSVSLKNHNLYLRDITQAYVQSRTQLIRDFYIKPSIELGLKKDTLLKVVKPLYGIPEAGNHWFNAYHKLHKEGLNMSPSTYDHCLLYKTNPINILVGITGMQTNDTLTSATDKFAALEQKTITAATIMSKPVQMLSKETLLIFNGAVLQEKSDNSIEVSQPRQCQNLAMIQEFPRDSTSSRGMVRKGLGIKEQFVVQLARGAYIASVCQPEATFDDSVAAQMSHSIFTEHTTQDERVKQLNKRIDWQIKDSNRCLTFKSLDLDTVKLVVYTDASHANNSNISSQIGYVIVMMDSTNTANLIHWSSIKCKRVTRSVLAAELYAMAHGFDMGIAIKTTITGMLGREIPLYSCTDSKSLYECISKLGTTQEKRLIIDILCLRESYERREITELRWIAGNTNPANAMTKSRACPALKNLVENNYINLEEATIKWVERVPDLNKNQ</sequence>
<dbReference type="Proteomes" id="UP000237438">
    <property type="component" value="Unassembled WGS sequence"/>
</dbReference>
<dbReference type="Pfam" id="PF07727">
    <property type="entry name" value="RVT_2"/>
    <property type="match status" value="1"/>
</dbReference>
<name>A0A2S4Q1T3_9PEZI</name>
<feature type="domain" description="Reverse transcriptase Ty1/copia-type" evidence="1">
    <location>
        <begin position="184"/>
        <end position="356"/>
    </location>
</feature>
<accession>A0A2S4Q1T3</accession>
<dbReference type="STRING" id="225359.A0A2S4Q1T3"/>
<dbReference type="GO" id="GO:0003676">
    <property type="term" value="F:nucleic acid binding"/>
    <property type="evidence" value="ECO:0007669"/>
    <property type="project" value="InterPro"/>
</dbReference>
<evidence type="ECO:0000313" key="2">
    <source>
        <dbReference type="EMBL" id="POS88265.1"/>
    </source>
</evidence>
<proteinExistence type="predicted"/>
<keyword evidence="3" id="KW-1185">Reference proteome</keyword>